<name>A0A830D3Z7_9LAMI</name>
<dbReference type="InterPro" id="IPR007873">
    <property type="entry name" value="Glycosyltransferase_ALG3"/>
</dbReference>
<dbReference type="Proteomes" id="UP000653305">
    <property type="component" value="Unassembled WGS sequence"/>
</dbReference>
<organism evidence="1 2">
    <name type="scientific">Phtheirospermum japonicum</name>
    <dbReference type="NCBI Taxonomy" id="374723"/>
    <lineage>
        <taxon>Eukaryota</taxon>
        <taxon>Viridiplantae</taxon>
        <taxon>Streptophyta</taxon>
        <taxon>Embryophyta</taxon>
        <taxon>Tracheophyta</taxon>
        <taxon>Spermatophyta</taxon>
        <taxon>Magnoliopsida</taxon>
        <taxon>eudicotyledons</taxon>
        <taxon>Gunneridae</taxon>
        <taxon>Pentapetalae</taxon>
        <taxon>asterids</taxon>
        <taxon>lamiids</taxon>
        <taxon>Lamiales</taxon>
        <taxon>Orobanchaceae</taxon>
        <taxon>Orobanchaceae incertae sedis</taxon>
        <taxon>Phtheirospermum</taxon>
    </lineage>
</organism>
<proteinExistence type="predicted"/>
<protein>
    <submittedName>
        <fullName evidence="1">Dol-p-man:man(5)glcnac(2)-pp-dol alpha-1 3-mannosyltransferase</fullName>
    </submittedName>
</protein>
<dbReference type="EMBL" id="BMAC01001455">
    <property type="protein sequence ID" value="GFQ07288.1"/>
    <property type="molecule type" value="Genomic_DNA"/>
</dbReference>
<evidence type="ECO:0000313" key="1">
    <source>
        <dbReference type="EMBL" id="GFQ07288.1"/>
    </source>
</evidence>
<gene>
    <name evidence="1" type="ORF">PHJA_002872900</name>
</gene>
<dbReference type="Pfam" id="PF05208">
    <property type="entry name" value="ALG3"/>
    <property type="match status" value="1"/>
</dbReference>
<dbReference type="GO" id="GO:0000030">
    <property type="term" value="F:mannosyltransferase activity"/>
    <property type="evidence" value="ECO:0007669"/>
    <property type="project" value="InterPro"/>
</dbReference>
<dbReference type="OrthoDB" id="20028at2759"/>
<evidence type="ECO:0000313" key="2">
    <source>
        <dbReference type="Proteomes" id="UP000653305"/>
    </source>
</evidence>
<keyword evidence="1" id="KW-0808">Transferase</keyword>
<reference evidence="1" key="1">
    <citation type="submission" date="2020-07" db="EMBL/GenBank/DDBJ databases">
        <title>Ethylene signaling mediates host invasion by parasitic plants.</title>
        <authorList>
            <person name="Yoshida S."/>
        </authorList>
    </citation>
    <scope>NUCLEOTIDE SEQUENCE</scope>
    <source>
        <strain evidence="1">Okayama</strain>
    </source>
</reference>
<accession>A0A830D3Z7</accession>
<keyword evidence="1" id="KW-0328">Glycosyltransferase</keyword>
<keyword evidence="2" id="KW-1185">Reference proteome</keyword>
<sequence length="57" mass="6277">MADKDYSKLEEDTGPLVHAAGFLYIYFAIQNVTGGQIFPAQNMKIGEPFSVPSPKIM</sequence>
<dbReference type="AlphaFoldDB" id="A0A830D3Z7"/>
<comment type="caution">
    <text evidence="1">The sequence shown here is derived from an EMBL/GenBank/DDBJ whole genome shotgun (WGS) entry which is preliminary data.</text>
</comment>